<evidence type="ECO:0000256" key="1">
    <source>
        <dbReference type="SAM" id="SignalP"/>
    </source>
</evidence>
<name>A0A6A5YYH7_9PLEO</name>
<reference evidence="2" key="1">
    <citation type="journal article" date="2020" name="Stud. Mycol.">
        <title>101 Dothideomycetes genomes: a test case for predicting lifestyles and emergence of pathogens.</title>
        <authorList>
            <person name="Haridas S."/>
            <person name="Albert R."/>
            <person name="Binder M."/>
            <person name="Bloem J."/>
            <person name="Labutti K."/>
            <person name="Salamov A."/>
            <person name="Andreopoulos B."/>
            <person name="Baker S."/>
            <person name="Barry K."/>
            <person name="Bills G."/>
            <person name="Bluhm B."/>
            <person name="Cannon C."/>
            <person name="Castanera R."/>
            <person name="Culley D."/>
            <person name="Daum C."/>
            <person name="Ezra D."/>
            <person name="Gonzalez J."/>
            <person name="Henrissat B."/>
            <person name="Kuo A."/>
            <person name="Liang C."/>
            <person name="Lipzen A."/>
            <person name="Lutzoni F."/>
            <person name="Magnuson J."/>
            <person name="Mondo S."/>
            <person name="Nolan M."/>
            <person name="Ohm R."/>
            <person name="Pangilinan J."/>
            <person name="Park H.-J."/>
            <person name="Ramirez L."/>
            <person name="Alfaro M."/>
            <person name="Sun H."/>
            <person name="Tritt A."/>
            <person name="Yoshinaga Y."/>
            <person name="Zwiers L.-H."/>
            <person name="Turgeon B."/>
            <person name="Goodwin S."/>
            <person name="Spatafora J."/>
            <person name="Crous P."/>
            <person name="Grigoriev I."/>
        </authorList>
    </citation>
    <scope>NUCLEOTIDE SEQUENCE</scope>
    <source>
        <strain evidence="2">CBS 627.86</strain>
    </source>
</reference>
<dbReference type="OrthoDB" id="5317242at2759"/>
<sequence>MKFTTFSILAASATSLCSALPAELTDFLLVTYNSTATPPGNSTQDIVSATSLFDPYYQEPYLLRLIGPGYGSLPRFNLSSGTLSSWASGPHGQGYYLYNSSSVTAGTEFQLLPHEQPAGNIALDDAGLLTVGGAKEGWTLCDGKLSETVLFWKGADASCKSTFVHAVQDPPY</sequence>
<accession>A0A6A5YYH7</accession>
<organism evidence="2 3">
    <name type="scientific">Lophiotrema nucula</name>
    <dbReference type="NCBI Taxonomy" id="690887"/>
    <lineage>
        <taxon>Eukaryota</taxon>
        <taxon>Fungi</taxon>
        <taxon>Dikarya</taxon>
        <taxon>Ascomycota</taxon>
        <taxon>Pezizomycotina</taxon>
        <taxon>Dothideomycetes</taxon>
        <taxon>Pleosporomycetidae</taxon>
        <taxon>Pleosporales</taxon>
        <taxon>Lophiotremataceae</taxon>
        <taxon>Lophiotrema</taxon>
    </lineage>
</organism>
<feature type="chain" id="PRO_5025547991" description="Cell wall protein PhiA" evidence="1">
    <location>
        <begin position="20"/>
        <end position="172"/>
    </location>
</feature>
<feature type="signal peptide" evidence="1">
    <location>
        <begin position="1"/>
        <end position="19"/>
    </location>
</feature>
<dbReference type="Proteomes" id="UP000799770">
    <property type="component" value="Unassembled WGS sequence"/>
</dbReference>
<evidence type="ECO:0000313" key="2">
    <source>
        <dbReference type="EMBL" id="KAF2111874.1"/>
    </source>
</evidence>
<keyword evidence="1" id="KW-0732">Signal</keyword>
<evidence type="ECO:0008006" key="4">
    <source>
        <dbReference type="Google" id="ProtNLM"/>
    </source>
</evidence>
<dbReference type="AlphaFoldDB" id="A0A6A5YYH7"/>
<keyword evidence="3" id="KW-1185">Reference proteome</keyword>
<dbReference type="EMBL" id="ML977333">
    <property type="protein sequence ID" value="KAF2111874.1"/>
    <property type="molecule type" value="Genomic_DNA"/>
</dbReference>
<evidence type="ECO:0000313" key="3">
    <source>
        <dbReference type="Proteomes" id="UP000799770"/>
    </source>
</evidence>
<proteinExistence type="predicted"/>
<protein>
    <recommendedName>
        <fullName evidence="4">Cell wall protein PhiA</fullName>
    </recommendedName>
</protein>
<gene>
    <name evidence="2" type="ORF">BDV96DRAFT_498950</name>
</gene>